<dbReference type="AlphaFoldDB" id="Q2RQ91"/>
<dbReference type="KEGG" id="rru:Rru_A2907"/>
<dbReference type="HOGENOM" id="CLU_115403_6_4_5"/>
<dbReference type="eggNOG" id="COG1366">
    <property type="taxonomic scope" value="Bacteria"/>
</dbReference>
<dbReference type="GO" id="GO:0043856">
    <property type="term" value="F:anti-sigma factor antagonist activity"/>
    <property type="evidence" value="ECO:0007669"/>
    <property type="project" value="InterPro"/>
</dbReference>
<dbReference type="RefSeq" id="WP_011390657.1">
    <property type="nucleotide sequence ID" value="NC_007643.1"/>
</dbReference>
<dbReference type="InterPro" id="IPR002645">
    <property type="entry name" value="STAS_dom"/>
</dbReference>
<evidence type="ECO:0000313" key="5">
    <source>
        <dbReference type="Proteomes" id="UP000001929"/>
    </source>
</evidence>
<dbReference type="EMBL" id="CP000230">
    <property type="protein sequence ID" value="ABC23704.1"/>
    <property type="molecule type" value="Genomic_DNA"/>
</dbReference>
<evidence type="ECO:0000313" key="4">
    <source>
        <dbReference type="EMBL" id="ABC23704.1"/>
    </source>
</evidence>
<dbReference type="EnsemblBacteria" id="ABC23704">
    <property type="protein sequence ID" value="ABC23704"/>
    <property type="gene ID" value="Rru_A2907"/>
</dbReference>
<dbReference type="SUPFAM" id="SSF52091">
    <property type="entry name" value="SpoIIaa-like"/>
    <property type="match status" value="1"/>
</dbReference>
<dbReference type="InterPro" id="IPR036513">
    <property type="entry name" value="STAS_dom_sf"/>
</dbReference>
<dbReference type="Pfam" id="PF01740">
    <property type="entry name" value="STAS"/>
    <property type="match status" value="1"/>
</dbReference>
<dbReference type="PROSITE" id="PS50801">
    <property type="entry name" value="STAS"/>
    <property type="match status" value="1"/>
</dbReference>
<proteinExistence type="inferred from homology"/>
<dbReference type="STRING" id="269796.Rru_A2907"/>
<protein>
    <recommendedName>
        <fullName evidence="2">Anti-sigma factor antagonist</fullName>
    </recommendedName>
</protein>
<gene>
    <name evidence="4" type="ordered locus">Rru_A2907</name>
</gene>
<organism evidence="4 5">
    <name type="scientific">Rhodospirillum rubrum (strain ATCC 11170 / ATH 1.1.1 / DSM 467 / LMG 4362 / NCIMB 8255 / S1)</name>
    <dbReference type="NCBI Taxonomy" id="269796"/>
    <lineage>
        <taxon>Bacteria</taxon>
        <taxon>Pseudomonadati</taxon>
        <taxon>Pseudomonadota</taxon>
        <taxon>Alphaproteobacteria</taxon>
        <taxon>Rhodospirillales</taxon>
        <taxon>Rhodospirillaceae</taxon>
        <taxon>Rhodospirillum</taxon>
    </lineage>
</organism>
<dbReference type="PANTHER" id="PTHR33495:SF2">
    <property type="entry name" value="ANTI-SIGMA FACTOR ANTAGONIST TM_1081-RELATED"/>
    <property type="match status" value="1"/>
</dbReference>
<evidence type="ECO:0000256" key="1">
    <source>
        <dbReference type="ARBA" id="ARBA00009013"/>
    </source>
</evidence>
<keyword evidence="5" id="KW-1185">Reference proteome</keyword>
<dbReference type="PATRIC" id="fig|269796.9.peg.3016"/>
<sequence length="111" mass="11732">MKLTVTEHPARPAILEVSGAVDLRSSPRLREALLRALDSGRGLVVDLHKVGSIDSSGVSSLLEALIKARDTGLDFTLTRVSADAMRVITLGRLDQVFPIRASVDDALAAAG</sequence>
<dbReference type="PhylomeDB" id="Q2RQ91"/>
<reference evidence="4 5" key="1">
    <citation type="journal article" date="2011" name="Stand. Genomic Sci.">
        <title>Complete genome sequence of Rhodospirillum rubrum type strain (S1).</title>
        <authorList>
            <person name="Munk A.C."/>
            <person name="Copeland A."/>
            <person name="Lucas S."/>
            <person name="Lapidus A."/>
            <person name="Del Rio T.G."/>
            <person name="Barry K."/>
            <person name="Detter J.C."/>
            <person name="Hammon N."/>
            <person name="Israni S."/>
            <person name="Pitluck S."/>
            <person name="Brettin T."/>
            <person name="Bruce D."/>
            <person name="Han C."/>
            <person name="Tapia R."/>
            <person name="Gilna P."/>
            <person name="Schmutz J."/>
            <person name="Larimer F."/>
            <person name="Land M."/>
            <person name="Kyrpides N.C."/>
            <person name="Mavromatis K."/>
            <person name="Richardson P."/>
            <person name="Rohde M."/>
            <person name="Goker M."/>
            <person name="Klenk H.P."/>
            <person name="Zhang Y."/>
            <person name="Roberts G.P."/>
            <person name="Reslewic S."/>
            <person name="Schwartz D.C."/>
        </authorList>
    </citation>
    <scope>NUCLEOTIDE SEQUENCE [LARGE SCALE GENOMIC DNA]</scope>
    <source>
        <strain evidence="5">ATCC 11170 / ATH 1.1.1 / DSM 467 / LMG 4362 / NCIMB 8255 / S1</strain>
    </source>
</reference>
<name>Q2RQ91_RHORT</name>
<dbReference type="InterPro" id="IPR003658">
    <property type="entry name" value="Anti-sigma_ant"/>
</dbReference>
<dbReference type="CDD" id="cd07043">
    <property type="entry name" value="STAS_anti-anti-sigma_factors"/>
    <property type="match status" value="1"/>
</dbReference>
<evidence type="ECO:0000256" key="2">
    <source>
        <dbReference type="RuleBase" id="RU003749"/>
    </source>
</evidence>
<dbReference type="Gene3D" id="3.30.750.24">
    <property type="entry name" value="STAS domain"/>
    <property type="match status" value="1"/>
</dbReference>
<comment type="similarity">
    <text evidence="1 2">Belongs to the anti-sigma-factor antagonist family.</text>
</comment>
<feature type="domain" description="STAS" evidence="3">
    <location>
        <begin position="14"/>
        <end position="110"/>
    </location>
</feature>
<dbReference type="NCBIfam" id="TIGR00377">
    <property type="entry name" value="ant_ant_sig"/>
    <property type="match status" value="1"/>
</dbReference>
<accession>Q2RQ91</accession>
<dbReference type="PANTHER" id="PTHR33495">
    <property type="entry name" value="ANTI-SIGMA FACTOR ANTAGONIST TM_1081-RELATED-RELATED"/>
    <property type="match status" value="1"/>
</dbReference>
<dbReference type="Proteomes" id="UP000001929">
    <property type="component" value="Chromosome"/>
</dbReference>
<evidence type="ECO:0000259" key="3">
    <source>
        <dbReference type="PROSITE" id="PS50801"/>
    </source>
</evidence>